<feature type="region of interest" description="Disordered" evidence="1">
    <location>
        <begin position="304"/>
        <end position="365"/>
    </location>
</feature>
<feature type="compositionally biased region" description="Low complexity" evidence="1">
    <location>
        <begin position="106"/>
        <end position="118"/>
    </location>
</feature>
<feature type="compositionally biased region" description="Low complexity" evidence="1">
    <location>
        <begin position="322"/>
        <end position="333"/>
    </location>
</feature>
<comment type="caution">
    <text evidence="2">The sequence shown here is derived from an EMBL/GenBank/DDBJ whole genome shotgun (WGS) entry which is preliminary data.</text>
</comment>
<dbReference type="Proteomes" id="UP001151760">
    <property type="component" value="Unassembled WGS sequence"/>
</dbReference>
<name>A0ABQ4YXI4_9ASTR</name>
<sequence>MIEEPVKPKKKDVQIMLDEEAAKKLQVEFDEEERLAREKDEANVSLTEEWDDIQAKIEADHELAQRLQAEEQEELFVKEKAKLFQQLLEQRRKHFADKKAEEQRNKPPTQTTKSSSTKIDLVEGSSKRVGVELEQESTKKQKVDEDKDTAELQSLMEVIPDKEEVAIDVVPLATKSPKIVGWKIHKEGKKSYYQIMRADGKYGSTRPMEDLDLVLWNDLKIMFEPHVEDQIWKLQQRKEISPYTTYNYRYTEQEVSVNKEVDEAYNDELKFKLKAAKQVSLEAQLLLNLKKYAKESIKEHILKQMPKGLRKSSSAVQDSPDNNNSSESSVWESSNDDKTDSDDDSNNKDNDDNSNKDSDVGEDQKEGFRILVHDKELEKPQAELQSHSPSVTTTSQEDVSRYLTETSKVEANDLMHKHVYTKTLSLTVVPFLDTIPGVQEQVPIDQVIESPPTTTTNIPTTKSKQK</sequence>
<keyword evidence="3" id="KW-1185">Reference proteome</keyword>
<feature type="compositionally biased region" description="Basic and acidic residues" evidence="1">
    <location>
        <begin position="345"/>
        <end position="365"/>
    </location>
</feature>
<dbReference type="EMBL" id="BQNB010010827">
    <property type="protein sequence ID" value="GJS82470.1"/>
    <property type="molecule type" value="Genomic_DNA"/>
</dbReference>
<organism evidence="2 3">
    <name type="scientific">Tanacetum coccineum</name>
    <dbReference type="NCBI Taxonomy" id="301880"/>
    <lineage>
        <taxon>Eukaryota</taxon>
        <taxon>Viridiplantae</taxon>
        <taxon>Streptophyta</taxon>
        <taxon>Embryophyta</taxon>
        <taxon>Tracheophyta</taxon>
        <taxon>Spermatophyta</taxon>
        <taxon>Magnoliopsida</taxon>
        <taxon>eudicotyledons</taxon>
        <taxon>Gunneridae</taxon>
        <taxon>Pentapetalae</taxon>
        <taxon>asterids</taxon>
        <taxon>campanulids</taxon>
        <taxon>Asterales</taxon>
        <taxon>Asteraceae</taxon>
        <taxon>Asteroideae</taxon>
        <taxon>Anthemideae</taxon>
        <taxon>Anthemidinae</taxon>
        <taxon>Tanacetum</taxon>
    </lineage>
</organism>
<reference evidence="2" key="2">
    <citation type="submission" date="2022-01" db="EMBL/GenBank/DDBJ databases">
        <authorList>
            <person name="Yamashiro T."/>
            <person name="Shiraishi A."/>
            <person name="Satake H."/>
            <person name="Nakayama K."/>
        </authorList>
    </citation>
    <scope>NUCLEOTIDE SEQUENCE</scope>
</reference>
<proteinExistence type="predicted"/>
<protein>
    <submittedName>
        <fullName evidence="2">Uncharacterized protein</fullName>
    </submittedName>
</protein>
<feature type="compositionally biased region" description="Polar residues" evidence="1">
    <location>
        <begin position="383"/>
        <end position="397"/>
    </location>
</feature>
<feature type="region of interest" description="Disordered" evidence="1">
    <location>
        <begin position="379"/>
        <end position="398"/>
    </location>
</feature>
<accession>A0ABQ4YXI4</accession>
<evidence type="ECO:0000313" key="3">
    <source>
        <dbReference type="Proteomes" id="UP001151760"/>
    </source>
</evidence>
<feature type="compositionally biased region" description="Polar residues" evidence="1">
    <location>
        <begin position="311"/>
        <end position="321"/>
    </location>
</feature>
<gene>
    <name evidence="2" type="ORF">Tco_0749011</name>
</gene>
<evidence type="ECO:0000313" key="2">
    <source>
        <dbReference type="EMBL" id="GJS82470.1"/>
    </source>
</evidence>
<evidence type="ECO:0000256" key="1">
    <source>
        <dbReference type="SAM" id="MobiDB-lite"/>
    </source>
</evidence>
<reference evidence="2" key="1">
    <citation type="journal article" date="2022" name="Int. J. Mol. Sci.">
        <title>Draft Genome of Tanacetum Coccineum: Genomic Comparison of Closely Related Tanacetum-Family Plants.</title>
        <authorList>
            <person name="Yamashiro T."/>
            <person name="Shiraishi A."/>
            <person name="Nakayama K."/>
            <person name="Satake H."/>
        </authorList>
    </citation>
    <scope>NUCLEOTIDE SEQUENCE</scope>
</reference>
<feature type="region of interest" description="Disordered" evidence="1">
    <location>
        <begin position="94"/>
        <end position="121"/>
    </location>
</feature>